<dbReference type="STRING" id="933852.A0A0C2X066"/>
<dbReference type="HOGENOM" id="CLU_004852_0_0_1"/>
<feature type="signal peptide" evidence="2">
    <location>
        <begin position="1"/>
        <end position="20"/>
    </location>
</feature>
<protein>
    <submittedName>
        <fullName evidence="4">Glycoside hydrolase family 115 protein</fullName>
    </submittedName>
</protein>
<dbReference type="Gene3D" id="2.60.120.1620">
    <property type="match status" value="1"/>
</dbReference>
<feature type="chain" id="PRO_5002170502" evidence="2">
    <location>
        <begin position="21"/>
        <end position="1001"/>
    </location>
</feature>
<proteinExistence type="predicted"/>
<dbReference type="OrthoDB" id="4849794at2759"/>
<evidence type="ECO:0000313" key="5">
    <source>
        <dbReference type="Proteomes" id="UP000054097"/>
    </source>
</evidence>
<evidence type="ECO:0000313" key="4">
    <source>
        <dbReference type="EMBL" id="KIM31683.1"/>
    </source>
</evidence>
<evidence type="ECO:0000259" key="3">
    <source>
        <dbReference type="Pfam" id="PF17829"/>
    </source>
</evidence>
<dbReference type="EMBL" id="KN824281">
    <property type="protein sequence ID" value="KIM31683.1"/>
    <property type="molecule type" value="Genomic_DNA"/>
</dbReference>
<dbReference type="Pfam" id="PF17829">
    <property type="entry name" value="GH115_C"/>
    <property type="match status" value="1"/>
</dbReference>
<evidence type="ECO:0000256" key="1">
    <source>
        <dbReference type="ARBA" id="ARBA00022801"/>
    </source>
</evidence>
<dbReference type="Pfam" id="PF15979">
    <property type="entry name" value="Glyco_hydro_115"/>
    <property type="match status" value="1"/>
</dbReference>
<accession>A0A0C2X066</accession>
<dbReference type="GO" id="GO:0016787">
    <property type="term" value="F:hydrolase activity"/>
    <property type="evidence" value="ECO:0007669"/>
    <property type="project" value="UniProtKB-KW"/>
</dbReference>
<evidence type="ECO:0000256" key="2">
    <source>
        <dbReference type="SAM" id="SignalP"/>
    </source>
</evidence>
<keyword evidence="1 4" id="KW-0378">Hydrolase</keyword>
<name>A0A0C2X066_SERVB</name>
<gene>
    <name evidence="4" type="ORF">M408DRAFT_236736</name>
</gene>
<dbReference type="Gene3D" id="1.20.58.2150">
    <property type="match status" value="1"/>
</dbReference>
<keyword evidence="5" id="KW-1185">Reference proteome</keyword>
<dbReference type="Proteomes" id="UP000054097">
    <property type="component" value="Unassembled WGS sequence"/>
</dbReference>
<dbReference type="InterPro" id="IPR042301">
    <property type="entry name" value="GH115_sf"/>
</dbReference>
<dbReference type="InterPro" id="IPR041437">
    <property type="entry name" value="GH115_C"/>
</dbReference>
<keyword evidence="2" id="KW-0732">Signal</keyword>
<reference evidence="4 5" key="1">
    <citation type="submission" date="2014-04" db="EMBL/GenBank/DDBJ databases">
        <authorList>
            <consortium name="DOE Joint Genome Institute"/>
            <person name="Kuo A."/>
            <person name="Zuccaro A."/>
            <person name="Kohler A."/>
            <person name="Nagy L.G."/>
            <person name="Floudas D."/>
            <person name="Copeland A."/>
            <person name="Barry K.W."/>
            <person name="Cichocki N."/>
            <person name="Veneault-Fourrey C."/>
            <person name="LaButti K."/>
            <person name="Lindquist E.A."/>
            <person name="Lipzen A."/>
            <person name="Lundell T."/>
            <person name="Morin E."/>
            <person name="Murat C."/>
            <person name="Sun H."/>
            <person name="Tunlid A."/>
            <person name="Henrissat B."/>
            <person name="Grigoriev I.V."/>
            <person name="Hibbett D.S."/>
            <person name="Martin F."/>
            <person name="Nordberg H.P."/>
            <person name="Cantor M.N."/>
            <person name="Hua S.X."/>
        </authorList>
    </citation>
    <scope>NUCLEOTIDE SEQUENCE [LARGE SCALE GENOMIC DNA]</scope>
    <source>
        <strain evidence="4 5">MAFF 305830</strain>
    </source>
</reference>
<organism evidence="4 5">
    <name type="scientific">Serendipita vermifera MAFF 305830</name>
    <dbReference type="NCBI Taxonomy" id="933852"/>
    <lineage>
        <taxon>Eukaryota</taxon>
        <taxon>Fungi</taxon>
        <taxon>Dikarya</taxon>
        <taxon>Basidiomycota</taxon>
        <taxon>Agaricomycotina</taxon>
        <taxon>Agaricomycetes</taxon>
        <taxon>Sebacinales</taxon>
        <taxon>Serendipitaceae</taxon>
        <taxon>Serendipita</taxon>
    </lineage>
</organism>
<dbReference type="AlphaFoldDB" id="A0A0C2X066"/>
<dbReference type="Gene3D" id="3.20.20.520">
    <property type="entry name" value="Glycosyl hydrolase family 115"/>
    <property type="match status" value="1"/>
</dbReference>
<dbReference type="InterPro" id="IPR029018">
    <property type="entry name" value="Hex-like_dom2"/>
</dbReference>
<sequence>MRFPQLPLFTLVLSISKVLAIGGPTCLSFASTQYAITTQDTPATIWIDSSDWPGVHRAALDLQNDLEKVTGKRPVVLNITLSTGASADELPGTPDTVGSIPIVIGTLGKSNLINLAAQLNPSLNTTFGSIRGKWEAGISEVVKNFIPGVGTAYAIVGSDKRGTIYGIYDLLEQAGVSPWYWWADVPYKKHSEIYALSNVTCSHGSPSVKYRGIFLNDEQPALTDWAWAKYSNGTASDRPPFNRFFFSTIFELLLRLKANYLWPPMWNSAFGVDDPLNQFTADYFGIVMGTSHQEPMLRSSPVEWFMLGSGPWNWDQNKANLTQFWIDGVKRGGPYESIYTIGMRGTGDLPLDEDGNIDLLQRIVAGQREILSSTLSKPAETIPQLWCLYSEVKGYYDRGMRVPDDVILLWPDDNWGNIRRLPAHDERNRTGGTGVYYHFDFVGPPRDNKWGNAHAFEKHHHQLELAYAHGADKIWIVNVGDLKPHEISIDFFMSYAWNTTYWSKDNLDKYRNQWALREFGSEQQAPTIADILKRYTRLNFRVKAENTNSTTYSLINYREAETVQAEWDKLVDLSTQVFNALPEEYHPAYFELIHHPVTAGRTTQALYITAGLNQLYASQARSRTNTMADTAVELFEHDADIRDEYHSLLDGKWDHMMSQTHLGYYYWQQPMMDTMPSITRVQKRQTALPGPMRLNVEGSAGAWPGDNSNQCSQGYNCPPPSVPPITPYSPIQSRYFEISAGGPTAFDWTATVTGAPWLHLSETGGHISDPSTVQRVYMTVDWSAVPKGTAQTATIALKPSTGQSTSVTIIANSVVVPGDFHGFVEDNGVVSIQTEHWSRETAVDGVHWEVLPGYGKNLSAISPQIVVDSRWAAGSGPSVEYDFYTFNSKGGNVTVTVFSSPSLNTYPGHPLMYGVAVDSGAPVAIQPIPVDTPTGGFPAMWNGIVPEEIVRTYTTHVAGPGKHTLKLYAMEIGFVTEKVVIETATGAVPYSYLGPPESIVV</sequence>
<feature type="domain" description="Gylcosyl hydrolase 115 C-terminal" evidence="3">
    <location>
        <begin position="822"/>
        <end position="997"/>
    </location>
</feature>
<dbReference type="InterPro" id="IPR031924">
    <property type="entry name" value="GH115"/>
</dbReference>
<dbReference type="PANTHER" id="PTHR37842:SF2">
    <property type="entry name" value="GYLCOSYL HYDROLASE 115 C-TERMINAL DOMAIN-CONTAINING PROTEIN"/>
    <property type="match status" value="1"/>
</dbReference>
<dbReference type="PANTHER" id="PTHR37842">
    <property type="match status" value="1"/>
</dbReference>
<dbReference type="Gene3D" id="3.30.379.10">
    <property type="entry name" value="Chitobiase/beta-hexosaminidase domain 2-like"/>
    <property type="match status" value="1"/>
</dbReference>
<reference evidence="5" key="2">
    <citation type="submission" date="2015-01" db="EMBL/GenBank/DDBJ databases">
        <title>Evolutionary Origins and Diversification of the Mycorrhizal Mutualists.</title>
        <authorList>
            <consortium name="DOE Joint Genome Institute"/>
            <consortium name="Mycorrhizal Genomics Consortium"/>
            <person name="Kohler A."/>
            <person name="Kuo A."/>
            <person name="Nagy L.G."/>
            <person name="Floudas D."/>
            <person name="Copeland A."/>
            <person name="Barry K.W."/>
            <person name="Cichocki N."/>
            <person name="Veneault-Fourrey C."/>
            <person name="LaButti K."/>
            <person name="Lindquist E.A."/>
            <person name="Lipzen A."/>
            <person name="Lundell T."/>
            <person name="Morin E."/>
            <person name="Murat C."/>
            <person name="Riley R."/>
            <person name="Ohm R."/>
            <person name="Sun H."/>
            <person name="Tunlid A."/>
            <person name="Henrissat B."/>
            <person name="Grigoriev I.V."/>
            <person name="Hibbett D.S."/>
            <person name="Martin F."/>
        </authorList>
    </citation>
    <scope>NUCLEOTIDE SEQUENCE [LARGE SCALE GENOMIC DNA]</scope>
    <source>
        <strain evidence="5">MAFF 305830</strain>
    </source>
</reference>